<dbReference type="Proteomes" id="UP001567538">
    <property type="component" value="Unassembled WGS sequence"/>
</dbReference>
<evidence type="ECO:0000313" key="3">
    <source>
        <dbReference type="Proteomes" id="UP001567538"/>
    </source>
</evidence>
<keyword evidence="3" id="KW-1185">Reference proteome</keyword>
<name>A0ABD1HS79_SALDI</name>
<reference evidence="2 3" key="1">
    <citation type="submission" date="2024-06" db="EMBL/GenBank/DDBJ databases">
        <title>A chromosome level genome sequence of Diviner's sage (Salvia divinorum).</title>
        <authorList>
            <person name="Ford S.A."/>
            <person name="Ro D.-K."/>
            <person name="Ness R.W."/>
            <person name="Phillips M.A."/>
        </authorList>
    </citation>
    <scope>NUCLEOTIDE SEQUENCE [LARGE SCALE GENOMIC DNA]</scope>
    <source>
        <strain evidence="2">SAF-2024a</strain>
        <tissue evidence="2">Leaf</tissue>
    </source>
</reference>
<gene>
    <name evidence="2" type="ORF">AAHA92_09627</name>
</gene>
<comment type="caution">
    <text evidence="2">The sequence shown here is derived from an EMBL/GenBank/DDBJ whole genome shotgun (WGS) entry which is preliminary data.</text>
</comment>
<organism evidence="2 3">
    <name type="scientific">Salvia divinorum</name>
    <name type="common">Maria pastora</name>
    <name type="synonym">Diviner's sage</name>
    <dbReference type="NCBI Taxonomy" id="28513"/>
    <lineage>
        <taxon>Eukaryota</taxon>
        <taxon>Viridiplantae</taxon>
        <taxon>Streptophyta</taxon>
        <taxon>Embryophyta</taxon>
        <taxon>Tracheophyta</taxon>
        <taxon>Spermatophyta</taxon>
        <taxon>Magnoliopsida</taxon>
        <taxon>eudicotyledons</taxon>
        <taxon>Gunneridae</taxon>
        <taxon>Pentapetalae</taxon>
        <taxon>asterids</taxon>
        <taxon>lamiids</taxon>
        <taxon>Lamiales</taxon>
        <taxon>Lamiaceae</taxon>
        <taxon>Nepetoideae</taxon>
        <taxon>Mentheae</taxon>
        <taxon>Salviinae</taxon>
        <taxon>Salvia</taxon>
        <taxon>Salvia subgen. Calosphace</taxon>
    </lineage>
</organism>
<sequence length="75" mass="8220">MPRDGVRELTVLAEFRPFGLTTEALDGGSPSGDDDGNYRYFLFDPQVAKQRDEAVEVEDASSSTTSYLSEEIGNV</sequence>
<protein>
    <submittedName>
        <fullName evidence="2">Anaphase-promoting complex subunit 1-like</fullName>
    </submittedName>
</protein>
<proteinExistence type="predicted"/>
<feature type="region of interest" description="Disordered" evidence="1">
    <location>
        <begin position="52"/>
        <end position="75"/>
    </location>
</feature>
<evidence type="ECO:0000256" key="1">
    <source>
        <dbReference type="SAM" id="MobiDB-lite"/>
    </source>
</evidence>
<dbReference type="AlphaFoldDB" id="A0ABD1HS79"/>
<dbReference type="EMBL" id="JBEAFC010000004">
    <property type="protein sequence ID" value="KAL1559266.1"/>
    <property type="molecule type" value="Genomic_DNA"/>
</dbReference>
<accession>A0ABD1HS79</accession>
<evidence type="ECO:0000313" key="2">
    <source>
        <dbReference type="EMBL" id="KAL1559266.1"/>
    </source>
</evidence>